<dbReference type="InterPro" id="IPR000851">
    <property type="entry name" value="Ribosomal_uS5"/>
</dbReference>
<dbReference type="GO" id="GO:0003735">
    <property type="term" value="F:structural constituent of ribosome"/>
    <property type="evidence" value="ECO:0007669"/>
    <property type="project" value="UniProtKB-UniRule"/>
</dbReference>
<feature type="region of interest" description="Disordered" evidence="9">
    <location>
        <begin position="164"/>
        <end position="215"/>
    </location>
</feature>
<evidence type="ECO:0000256" key="4">
    <source>
        <dbReference type="ARBA" id="ARBA00022980"/>
    </source>
</evidence>
<dbReference type="Gene3D" id="3.30.230.10">
    <property type="match status" value="1"/>
</dbReference>
<comment type="subunit">
    <text evidence="7">Part of the 30S ribosomal subunit. Contacts proteins S4 and S8.</text>
</comment>
<feature type="compositionally biased region" description="Basic residues" evidence="9">
    <location>
        <begin position="204"/>
        <end position="215"/>
    </location>
</feature>
<dbReference type="Proteomes" id="UP000179233">
    <property type="component" value="Unassembled WGS sequence"/>
</dbReference>
<dbReference type="GO" id="GO:0019843">
    <property type="term" value="F:rRNA binding"/>
    <property type="evidence" value="ECO:0007669"/>
    <property type="project" value="UniProtKB-UniRule"/>
</dbReference>
<evidence type="ECO:0000313" key="11">
    <source>
        <dbReference type="EMBL" id="OGY18835.1"/>
    </source>
</evidence>
<comment type="function">
    <text evidence="7">With S4 and S12 plays an important role in translational accuracy.</text>
</comment>
<sequence>MTGQPYRQRQESAEFEEKVVRINRVSKKTKGGNKIGFAVLMVVGDRKGRVGVALGKAPDTLSAIKKAARRARKELIKVPMRGTTIPFPIRVKHGAAEVLLKPAPPGTGVIAGGAVRAVVEAAGIHDVVAKILGSANQASNVYATFEALTQMQRIARRKGIGEAVIQPKAEPKPEETLAEQEKRKTNKAAILPEKKEKKRTEKPNKKKSINKKKRS</sequence>
<evidence type="ECO:0000256" key="2">
    <source>
        <dbReference type="ARBA" id="ARBA00022730"/>
    </source>
</evidence>
<evidence type="ECO:0000256" key="9">
    <source>
        <dbReference type="SAM" id="MobiDB-lite"/>
    </source>
</evidence>
<keyword evidence="4 7" id="KW-0689">Ribosomal protein</keyword>
<dbReference type="InterPro" id="IPR005712">
    <property type="entry name" value="Ribosomal_uS5_bac-type"/>
</dbReference>
<comment type="similarity">
    <text evidence="1 7 8">Belongs to the universal ribosomal protein uS5 family.</text>
</comment>
<evidence type="ECO:0000313" key="12">
    <source>
        <dbReference type="Proteomes" id="UP000179233"/>
    </source>
</evidence>
<dbReference type="Pfam" id="PF03719">
    <property type="entry name" value="Ribosomal_S5_C"/>
    <property type="match status" value="1"/>
</dbReference>
<dbReference type="InterPro" id="IPR005324">
    <property type="entry name" value="Ribosomal_uS5_C"/>
</dbReference>
<dbReference type="AlphaFoldDB" id="A0A1G1VTV4"/>
<dbReference type="GO" id="GO:0006412">
    <property type="term" value="P:translation"/>
    <property type="evidence" value="ECO:0007669"/>
    <property type="project" value="UniProtKB-UniRule"/>
</dbReference>
<keyword evidence="2 7" id="KW-0699">rRNA-binding</keyword>
<dbReference type="EMBL" id="MHCJ01000003">
    <property type="protein sequence ID" value="OGY18835.1"/>
    <property type="molecule type" value="Genomic_DNA"/>
</dbReference>
<evidence type="ECO:0000256" key="7">
    <source>
        <dbReference type="HAMAP-Rule" id="MF_01307"/>
    </source>
</evidence>
<keyword evidence="3 7" id="KW-0694">RNA-binding</keyword>
<evidence type="ECO:0000256" key="5">
    <source>
        <dbReference type="ARBA" id="ARBA00023274"/>
    </source>
</evidence>
<dbReference type="SUPFAM" id="SSF54768">
    <property type="entry name" value="dsRNA-binding domain-like"/>
    <property type="match status" value="1"/>
</dbReference>
<feature type="domain" description="S5 DRBM" evidence="10">
    <location>
        <begin position="15"/>
        <end position="78"/>
    </location>
</feature>
<dbReference type="InterPro" id="IPR020568">
    <property type="entry name" value="Ribosomal_Su5_D2-typ_SF"/>
</dbReference>
<dbReference type="Gene3D" id="3.30.160.20">
    <property type="match status" value="1"/>
</dbReference>
<dbReference type="PANTHER" id="PTHR48277:SF1">
    <property type="entry name" value="MITOCHONDRIAL RIBOSOMAL PROTEIN S5"/>
    <property type="match status" value="1"/>
</dbReference>
<comment type="function">
    <text evidence="7">Located at the back of the 30S subunit body where it stabilizes the conformation of the head with respect to the body.</text>
</comment>
<evidence type="ECO:0000256" key="3">
    <source>
        <dbReference type="ARBA" id="ARBA00022884"/>
    </source>
</evidence>
<dbReference type="InterPro" id="IPR013810">
    <property type="entry name" value="Ribosomal_uS5_N"/>
</dbReference>
<organism evidence="11 12">
    <name type="scientific">Candidatus Chisholmbacteria bacterium RIFCSPHIGHO2_01_FULL_52_32</name>
    <dbReference type="NCBI Taxonomy" id="1797591"/>
    <lineage>
        <taxon>Bacteria</taxon>
        <taxon>Candidatus Chisholmiibacteriota</taxon>
    </lineage>
</organism>
<proteinExistence type="inferred from homology"/>
<gene>
    <name evidence="7" type="primary">rpsE</name>
    <name evidence="11" type="ORF">A2786_05085</name>
</gene>
<dbReference type="GO" id="GO:0015935">
    <property type="term" value="C:small ribosomal subunit"/>
    <property type="evidence" value="ECO:0007669"/>
    <property type="project" value="InterPro"/>
</dbReference>
<protein>
    <recommendedName>
        <fullName evidence="6 7">Small ribosomal subunit protein uS5</fullName>
    </recommendedName>
</protein>
<feature type="compositionally biased region" description="Basic and acidic residues" evidence="9">
    <location>
        <begin position="169"/>
        <end position="183"/>
    </location>
</feature>
<dbReference type="PANTHER" id="PTHR48277">
    <property type="entry name" value="MITOCHONDRIAL RIBOSOMAL PROTEIN S5"/>
    <property type="match status" value="1"/>
</dbReference>
<evidence type="ECO:0000256" key="8">
    <source>
        <dbReference type="RuleBase" id="RU003823"/>
    </source>
</evidence>
<dbReference type="Pfam" id="PF00333">
    <property type="entry name" value="Ribosomal_S5"/>
    <property type="match status" value="1"/>
</dbReference>
<dbReference type="PROSITE" id="PS50881">
    <property type="entry name" value="S5_DSRBD"/>
    <property type="match status" value="1"/>
</dbReference>
<dbReference type="GO" id="GO:0005737">
    <property type="term" value="C:cytoplasm"/>
    <property type="evidence" value="ECO:0007669"/>
    <property type="project" value="UniProtKB-ARBA"/>
</dbReference>
<dbReference type="HAMAP" id="MF_01307_B">
    <property type="entry name" value="Ribosomal_uS5_B"/>
    <property type="match status" value="1"/>
</dbReference>
<accession>A0A1G1VTV4</accession>
<feature type="compositionally biased region" description="Basic and acidic residues" evidence="9">
    <location>
        <begin position="192"/>
        <end position="203"/>
    </location>
</feature>
<evidence type="ECO:0000256" key="6">
    <source>
        <dbReference type="ARBA" id="ARBA00035255"/>
    </source>
</evidence>
<dbReference type="InterPro" id="IPR014721">
    <property type="entry name" value="Ribsml_uS5_D2-typ_fold_subgr"/>
</dbReference>
<dbReference type="SUPFAM" id="SSF54211">
    <property type="entry name" value="Ribosomal protein S5 domain 2-like"/>
    <property type="match status" value="1"/>
</dbReference>
<comment type="caution">
    <text evidence="11">The sequence shown here is derived from an EMBL/GenBank/DDBJ whole genome shotgun (WGS) entry which is preliminary data.</text>
</comment>
<evidence type="ECO:0000256" key="1">
    <source>
        <dbReference type="ARBA" id="ARBA00008945"/>
    </source>
</evidence>
<dbReference type="FunFam" id="3.30.230.10:FF:000002">
    <property type="entry name" value="30S ribosomal protein S5"/>
    <property type="match status" value="1"/>
</dbReference>
<evidence type="ECO:0000259" key="10">
    <source>
        <dbReference type="PROSITE" id="PS50881"/>
    </source>
</evidence>
<name>A0A1G1VTV4_9BACT</name>
<comment type="domain">
    <text evidence="7">The N-terminal domain interacts with the head of the 30S subunit; the C-terminal domain interacts with the body and contacts protein S4. The interaction surface between S4 and S5 is involved in control of translational fidelity.</text>
</comment>
<dbReference type="NCBIfam" id="TIGR01021">
    <property type="entry name" value="rpsE_bact"/>
    <property type="match status" value="1"/>
</dbReference>
<keyword evidence="5 7" id="KW-0687">Ribonucleoprotein</keyword>
<reference evidence="11 12" key="1">
    <citation type="journal article" date="2016" name="Nat. Commun.">
        <title>Thousands of microbial genomes shed light on interconnected biogeochemical processes in an aquifer system.</title>
        <authorList>
            <person name="Anantharaman K."/>
            <person name="Brown C.T."/>
            <person name="Hug L.A."/>
            <person name="Sharon I."/>
            <person name="Castelle C.J."/>
            <person name="Probst A.J."/>
            <person name="Thomas B.C."/>
            <person name="Singh A."/>
            <person name="Wilkins M.J."/>
            <person name="Karaoz U."/>
            <person name="Brodie E.L."/>
            <person name="Williams K.H."/>
            <person name="Hubbard S.S."/>
            <person name="Banfield J.F."/>
        </authorList>
    </citation>
    <scope>NUCLEOTIDE SEQUENCE [LARGE SCALE GENOMIC DNA]</scope>
</reference>